<dbReference type="InterPro" id="IPR004617">
    <property type="entry name" value="ApaH"/>
</dbReference>
<dbReference type="RefSeq" id="WP_005016098.1">
    <property type="nucleotide sequence ID" value="NZ_ACVR01000036.1"/>
</dbReference>
<evidence type="ECO:0000313" key="10">
    <source>
        <dbReference type="EMBL" id="EET82529.1"/>
    </source>
</evidence>
<evidence type="ECO:0000259" key="9">
    <source>
        <dbReference type="Pfam" id="PF00149"/>
    </source>
</evidence>
<comment type="similarity">
    <text evidence="2">Belongs to the Ap4A hydrolase family.</text>
</comment>
<dbReference type="Gene3D" id="3.60.21.10">
    <property type="match status" value="1"/>
</dbReference>
<dbReference type="Proteomes" id="UP000018419">
    <property type="component" value="Unassembled WGS sequence"/>
</dbReference>
<comment type="caution">
    <text evidence="10">The sequence shown here is derived from an EMBL/GenBank/DDBJ whole genome shotgun (WGS) entry which is preliminary data.</text>
</comment>
<organism evidence="10 11">
    <name type="scientific">Acinetobacter radioresistens SK82</name>
    <dbReference type="NCBI Taxonomy" id="596318"/>
    <lineage>
        <taxon>Bacteria</taxon>
        <taxon>Pseudomonadati</taxon>
        <taxon>Pseudomonadota</taxon>
        <taxon>Gammaproteobacteria</taxon>
        <taxon>Moraxellales</taxon>
        <taxon>Moraxellaceae</taxon>
        <taxon>Acinetobacter</taxon>
    </lineage>
</organism>
<evidence type="ECO:0000256" key="1">
    <source>
        <dbReference type="ARBA" id="ARBA00003413"/>
    </source>
</evidence>
<name>A0ABP2GM97_ACIRA</name>
<dbReference type="PANTHER" id="PTHR40942:SF4">
    <property type="entry name" value="CYTOCHROME C5"/>
    <property type="match status" value="1"/>
</dbReference>
<dbReference type="CDD" id="cd07422">
    <property type="entry name" value="MPP_ApaH"/>
    <property type="match status" value="1"/>
</dbReference>
<dbReference type="EMBL" id="ACVR01000036">
    <property type="protein sequence ID" value="EET82529.1"/>
    <property type="molecule type" value="Genomic_DNA"/>
</dbReference>
<evidence type="ECO:0000256" key="4">
    <source>
        <dbReference type="ARBA" id="ARBA00022801"/>
    </source>
</evidence>
<accession>A0ABP2GM97</accession>
<gene>
    <name evidence="10" type="primary">apaH</name>
    <name evidence="10" type="ORF">ACIRA0001_3247</name>
</gene>
<sequence>MAKRYNYIIGDIQGCFEALKALLKHIQFDASQDFIWFAGDIVARGENSLGALRFVKKLVENGAAATVLGNHDLNLLACARGLKETKPKDKTQEVIDAIDSDELIDWLRKQPLCLFPDEKTILTHAGVPCIWTAEQAACLAHEVEAILAHENFTVLDDFLSAMYGTEPDIWSDKLQGNARLRCITNYLTRMRLSNAEGRLEFSFKDSLDDPMPAGFQPWFEFDSKAAETHQIVFGHWAALQAKTVSTNIQNVDGGCVWGNQLVAFRLEDQQLFKVDNPCVD</sequence>
<evidence type="ECO:0000256" key="5">
    <source>
        <dbReference type="ARBA" id="ARBA00031248"/>
    </source>
</evidence>
<dbReference type="EC" id="3.6.1.41" evidence="3"/>
<keyword evidence="4 10" id="KW-0378">Hydrolase</keyword>
<evidence type="ECO:0000256" key="7">
    <source>
        <dbReference type="ARBA" id="ARBA00033210"/>
    </source>
</evidence>
<evidence type="ECO:0000256" key="2">
    <source>
        <dbReference type="ARBA" id="ARBA00005419"/>
    </source>
</evidence>
<dbReference type="Pfam" id="PF00149">
    <property type="entry name" value="Metallophos"/>
    <property type="match status" value="1"/>
</dbReference>
<feature type="domain" description="Calcineurin-like phosphoesterase" evidence="9">
    <location>
        <begin position="8"/>
        <end position="158"/>
    </location>
</feature>
<dbReference type="InterPro" id="IPR004843">
    <property type="entry name" value="Calcineurin-like_PHP"/>
</dbReference>
<protein>
    <recommendedName>
        <fullName evidence="3">bis(5'-nucleosyl)-tetraphosphatase (symmetrical)</fullName>
        <ecNumber evidence="3">3.6.1.41</ecNumber>
    </recommendedName>
    <alternativeName>
        <fullName evidence="6">Ap4A hydrolase</fullName>
    </alternativeName>
    <alternativeName>
        <fullName evidence="5">Diadenosine 5',5'''-P1,P4-tetraphosphate pyrophosphohydrolase</fullName>
    </alternativeName>
    <alternativeName>
        <fullName evidence="7">Diadenosine tetraphosphatase</fullName>
    </alternativeName>
</protein>
<evidence type="ECO:0000256" key="6">
    <source>
        <dbReference type="ARBA" id="ARBA00032248"/>
    </source>
</evidence>
<dbReference type="GO" id="GO:0008803">
    <property type="term" value="F:bis(5'-nucleosyl)-tetraphosphatase (symmetrical) activity"/>
    <property type="evidence" value="ECO:0007669"/>
    <property type="project" value="UniProtKB-EC"/>
</dbReference>
<proteinExistence type="inferred from homology"/>
<dbReference type="PANTHER" id="PTHR40942">
    <property type="match status" value="1"/>
</dbReference>
<dbReference type="InterPro" id="IPR029052">
    <property type="entry name" value="Metallo-depent_PP-like"/>
</dbReference>
<dbReference type="SUPFAM" id="SSF56300">
    <property type="entry name" value="Metallo-dependent phosphatases"/>
    <property type="match status" value="1"/>
</dbReference>
<dbReference type="NCBIfam" id="TIGR00668">
    <property type="entry name" value="apaH"/>
    <property type="match status" value="1"/>
</dbReference>
<reference evidence="10 11" key="1">
    <citation type="submission" date="2009-07" db="EMBL/GenBank/DDBJ databases">
        <authorList>
            <person name="Madupu R."/>
            <person name="Durkin A.S."/>
            <person name="Torralba M."/>
            <person name="Methe B."/>
            <person name="Sutton G.G."/>
            <person name="Strausberg R.L."/>
            <person name="Nelson K.E."/>
        </authorList>
    </citation>
    <scope>NUCLEOTIDE SEQUENCE [LARGE SCALE GENOMIC DNA]</scope>
    <source>
        <strain evidence="10 11">SK82</strain>
    </source>
</reference>
<dbReference type="NCBIfam" id="NF001204">
    <property type="entry name" value="PRK00166.1"/>
    <property type="match status" value="1"/>
</dbReference>
<dbReference type="PIRSF" id="PIRSF000903">
    <property type="entry name" value="B5n-ttraPtase_sm"/>
    <property type="match status" value="1"/>
</dbReference>
<evidence type="ECO:0000256" key="8">
    <source>
        <dbReference type="ARBA" id="ARBA00049417"/>
    </source>
</evidence>
<keyword evidence="11" id="KW-1185">Reference proteome</keyword>
<evidence type="ECO:0000313" key="11">
    <source>
        <dbReference type="Proteomes" id="UP000018419"/>
    </source>
</evidence>
<comment type="catalytic activity">
    <reaction evidence="8">
        <text>P(1),P(4)-bis(5'-adenosyl) tetraphosphate + H2O = 2 ADP + 2 H(+)</text>
        <dbReference type="Rhea" id="RHEA:24252"/>
        <dbReference type="ChEBI" id="CHEBI:15377"/>
        <dbReference type="ChEBI" id="CHEBI:15378"/>
        <dbReference type="ChEBI" id="CHEBI:58141"/>
        <dbReference type="ChEBI" id="CHEBI:456216"/>
        <dbReference type="EC" id="3.6.1.41"/>
    </reaction>
</comment>
<evidence type="ECO:0000256" key="3">
    <source>
        <dbReference type="ARBA" id="ARBA00012506"/>
    </source>
</evidence>
<comment type="function">
    <text evidence="1">Hydrolyzes diadenosine 5',5'''-P1,P4-tetraphosphate to yield ADP.</text>
</comment>